<dbReference type="Pfam" id="PF07287">
    <property type="entry name" value="AtuA"/>
    <property type="match status" value="1"/>
</dbReference>
<protein>
    <recommendedName>
        <fullName evidence="1">Acyclic terpene utilisation N-terminal domain-containing protein</fullName>
    </recommendedName>
</protein>
<reference evidence="2" key="1">
    <citation type="submission" date="2006-10" db="EMBL/GenBank/DDBJ databases">
        <title>Complete sequence of Solibacter usitatus Ellin6076.</title>
        <authorList>
            <consortium name="US DOE Joint Genome Institute"/>
            <person name="Copeland A."/>
            <person name="Lucas S."/>
            <person name="Lapidus A."/>
            <person name="Barry K."/>
            <person name="Detter J.C."/>
            <person name="Glavina del Rio T."/>
            <person name="Hammon N."/>
            <person name="Israni S."/>
            <person name="Dalin E."/>
            <person name="Tice H."/>
            <person name="Pitluck S."/>
            <person name="Thompson L.S."/>
            <person name="Brettin T."/>
            <person name="Bruce D."/>
            <person name="Han C."/>
            <person name="Tapia R."/>
            <person name="Gilna P."/>
            <person name="Schmutz J."/>
            <person name="Larimer F."/>
            <person name="Land M."/>
            <person name="Hauser L."/>
            <person name="Kyrpides N."/>
            <person name="Mikhailova N."/>
            <person name="Janssen P.H."/>
            <person name="Kuske C.R."/>
            <person name="Richardson P."/>
        </authorList>
    </citation>
    <scope>NUCLEOTIDE SEQUENCE</scope>
    <source>
        <strain evidence="2">Ellin6076</strain>
    </source>
</reference>
<dbReference type="DNASU" id="4427890"/>
<dbReference type="PANTHER" id="PTHR47708">
    <property type="match status" value="1"/>
</dbReference>
<dbReference type="EMBL" id="CP000473">
    <property type="protein sequence ID" value="ABJ84842.1"/>
    <property type="molecule type" value="Genomic_DNA"/>
</dbReference>
<evidence type="ECO:0000313" key="2">
    <source>
        <dbReference type="EMBL" id="ABJ84842.1"/>
    </source>
</evidence>
<proteinExistence type="predicted"/>
<dbReference type="HOGENOM" id="CLU_012617_1_1_0"/>
<dbReference type="KEGG" id="sus:Acid_3874"/>
<evidence type="ECO:0000259" key="1">
    <source>
        <dbReference type="Pfam" id="PF07287"/>
    </source>
</evidence>
<dbReference type="PANTHER" id="PTHR47708:SF2">
    <property type="entry name" value="SI:CH73-132F6.5"/>
    <property type="match status" value="1"/>
</dbReference>
<sequence>MIRIANGQGFWGDWLEAPVRLVEQGPLDYLALDYLAEVTMSILQKQKQADPKLGYARDFPPLIARIAEQIRERGVTVIANAGGVNPVACAREVVRLAPGLKVAVVLGDDVYPRLDSFLAKGYEMRDMDTGEPIAAIRDRIQSANAYIGAFPLAEALGTGANVVIAGRSTDTALALAPMVHRFGWGPDAFDRLAAGTIAGHIIECGAQCTGGNCQVDWESIPDMANIGYPIVEAEPDGSFVVTKHPAAGGRVSLDSVKEQLLYELGDPQRYITPDCIADFTSVRLAADGPDRVRVTDIRGGPRPPSLKLSISYANGWKAVGTLVYSWPQALAKARAADRIVRERLRNLGLSFEEIHTEFFGVSACHGALAPPNPDPPEVQLRIGVRGQDKKAVDRFTRELIPLVLNGPPGATGFGEGRPPVREIVAYWSTLVPREEIDTRVEVVE</sequence>
<dbReference type="STRING" id="234267.Acid_3874"/>
<dbReference type="AlphaFoldDB" id="Q01ZS3"/>
<organism evidence="2">
    <name type="scientific">Solibacter usitatus (strain Ellin6076)</name>
    <dbReference type="NCBI Taxonomy" id="234267"/>
    <lineage>
        <taxon>Bacteria</taxon>
        <taxon>Pseudomonadati</taxon>
        <taxon>Acidobacteriota</taxon>
        <taxon>Terriglobia</taxon>
        <taxon>Bryobacterales</taxon>
        <taxon>Solibacteraceae</taxon>
        <taxon>Candidatus Solibacter</taxon>
    </lineage>
</organism>
<dbReference type="eggNOG" id="COG3185">
    <property type="taxonomic scope" value="Bacteria"/>
</dbReference>
<dbReference type="InParanoid" id="Q01ZS3"/>
<feature type="domain" description="Acyclic terpene utilisation N-terminal" evidence="1">
    <location>
        <begin position="2"/>
        <end position="441"/>
    </location>
</feature>
<dbReference type="InterPro" id="IPR010839">
    <property type="entry name" value="AtuA_N"/>
</dbReference>
<dbReference type="OrthoDB" id="9763456at2"/>
<accession>Q01ZS3</accession>
<gene>
    <name evidence="2" type="ordered locus">Acid_3874</name>
</gene>
<name>Q01ZS3_SOLUE</name>